<keyword evidence="9" id="KW-1133">Transmembrane helix</keyword>
<reference evidence="12 13" key="2">
    <citation type="submission" date="2018-10" db="EMBL/GenBank/DDBJ databases">
        <authorList>
            <consortium name="Pathogen Informatics"/>
        </authorList>
    </citation>
    <scope>NUCLEOTIDE SEQUENCE [LARGE SCALE GENOMIC DNA]</scope>
</reference>
<evidence type="ECO:0000256" key="7">
    <source>
        <dbReference type="ARBA" id="ARBA00022840"/>
    </source>
</evidence>
<comment type="similarity">
    <text evidence="2">Belongs to the Clp1 family. NOL9/GRC3 subfamily.</text>
</comment>
<evidence type="ECO:0000256" key="3">
    <source>
        <dbReference type="ARBA" id="ARBA00022552"/>
    </source>
</evidence>
<evidence type="ECO:0000259" key="10">
    <source>
        <dbReference type="Pfam" id="PF16575"/>
    </source>
</evidence>
<comment type="subcellular location">
    <subcellularLocation>
        <location evidence="1">Nucleus</location>
        <location evidence="1">Nucleolus</location>
    </subcellularLocation>
</comment>
<keyword evidence="3" id="KW-0698">rRNA processing</keyword>
<gene>
    <name evidence="12" type="ORF">EVEC_LOCUS7195</name>
</gene>
<evidence type="ECO:0000313" key="14">
    <source>
        <dbReference type="WBParaSite" id="EVEC_0000771101-mRNA-1"/>
    </source>
</evidence>
<keyword evidence="5" id="KW-0547">Nucleotide-binding</keyword>
<dbReference type="Pfam" id="PF16575">
    <property type="entry name" value="CLP1_P"/>
    <property type="match status" value="1"/>
</dbReference>
<evidence type="ECO:0000256" key="4">
    <source>
        <dbReference type="ARBA" id="ARBA00022679"/>
    </source>
</evidence>
<dbReference type="InterPro" id="IPR057570">
    <property type="entry name" value="NOL9_C"/>
</dbReference>
<evidence type="ECO:0000256" key="8">
    <source>
        <dbReference type="ARBA" id="ARBA00023242"/>
    </source>
</evidence>
<feature type="transmembrane region" description="Helical" evidence="9">
    <location>
        <begin position="166"/>
        <end position="184"/>
    </location>
</feature>
<dbReference type="SUPFAM" id="SSF52540">
    <property type="entry name" value="P-loop containing nucleoside triphosphate hydrolases"/>
    <property type="match status" value="1"/>
</dbReference>
<keyword evidence="7" id="KW-0067">ATP-binding</keyword>
<organism evidence="14">
    <name type="scientific">Enterobius vermicularis</name>
    <name type="common">Human pinworm</name>
    <dbReference type="NCBI Taxonomy" id="51028"/>
    <lineage>
        <taxon>Eukaryota</taxon>
        <taxon>Metazoa</taxon>
        <taxon>Ecdysozoa</taxon>
        <taxon>Nematoda</taxon>
        <taxon>Chromadorea</taxon>
        <taxon>Rhabditida</taxon>
        <taxon>Spirurina</taxon>
        <taxon>Oxyuridomorpha</taxon>
        <taxon>Oxyuroidea</taxon>
        <taxon>Oxyuridae</taxon>
        <taxon>Enterobius</taxon>
    </lineage>
</organism>
<keyword evidence="13" id="KW-1185">Reference proteome</keyword>
<feature type="domain" description="Clp1 P-loop" evidence="10">
    <location>
        <begin position="11"/>
        <end position="203"/>
    </location>
</feature>
<evidence type="ECO:0000256" key="9">
    <source>
        <dbReference type="SAM" id="Phobius"/>
    </source>
</evidence>
<keyword evidence="6" id="KW-0418">Kinase</keyword>
<keyword evidence="9" id="KW-0812">Transmembrane</keyword>
<evidence type="ECO:0000313" key="12">
    <source>
        <dbReference type="EMBL" id="VDD92444.1"/>
    </source>
</evidence>
<evidence type="ECO:0000256" key="5">
    <source>
        <dbReference type="ARBA" id="ARBA00022741"/>
    </source>
</evidence>
<sequence length="365" mass="41405">GGIFTVVLVTGPKGVGKSTLARTLLFSCLINLIYLKNSSIFRNGLPVYLLDCDVGQAECTPPGCVSLHRITLSLLGTALASQICSFPQCYFFGSVTPASDPDLYMALFLDLLNCFREEADAVSTLVINTCGWVEGFLFHSILFPSLQFLVVLEHLPLDRPNYHVSSIYTAVFGFLLFTFSKFFFLSEQTASLSRDLRTSAYFSKHLSLKAAAAFAEVPPLEVIFKKMSLYIHPLLGILRDTHIFAALNCTLVALCSDEEKRRRIFNKDYMPFLIEEESVKLRCFGFGFIRAIDTDRHSFYVITPVKEEILKVVNVFARGFNIDLPYYFMTQQVLQLFQFNSLQSNMYEELKVRGPLKRARKRHIH</sequence>
<evidence type="ECO:0000256" key="2">
    <source>
        <dbReference type="ARBA" id="ARBA00011003"/>
    </source>
</evidence>
<keyword evidence="8" id="KW-0539">Nucleus</keyword>
<reference evidence="14" key="1">
    <citation type="submission" date="2017-02" db="UniProtKB">
        <authorList>
            <consortium name="WormBaseParasite"/>
        </authorList>
    </citation>
    <scope>IDENTIFICATION</scope>
</reference>
<dbReference type="PANTHER" id="PTHR12755:SF3">
    <property type="entry name" value="POLYNUCLEOTIDE 5'-HYDROXYL-KINASE NOL9"/>
    <property type="match status" value="1"/>
</dbReference>
<feature type="domain" description="NOL9 C-terminal" evidence="11">
    <location>
        <begin position="216"/>
        <end position="321"/>
    </location>
</feature>
<evidence type="ECO:0000259" key="11">
    <source>
        <dbReference type="Pfam" id="PF25467"/>
    </source>
</evidence>
<evidence type="ECO:0000256" key="1">
    <source>
        <dbReference type="ARBA" id="ARBA00004604"/>
    </source>
</evidence>
<dbReference type="InterPro" id="IPR027417">
    <property type="entry name" value="P-loop_NTPase"/>
</dbReference>
<dbReference type="InterPro" id="IPR032319">
    <property type="entry name" value="CLP1_P"/>
</dbReference>
<dbReference type="Pfam" id="PF25467">
    <property type="entry name" value="NOL9_C"/>
    <property type="match status" value="1"/>
</dbReference>
<dbReference type="InterPro" id="IPR045116">
    <property type="entry name" value="Clp1/Grc3"/>
</dbReference>
<feature type="transmembrane region" description="Helical" evidence="9">
    <location>
        <begin position="125"/>
        <end position="146"/>
    </location>
</feature>
<dbReference type="PANTHER" id="PTHR12755">
    <property type="entry name" value="CLEAVAGE/POLYADENYLATION FACTOR IA SUBUNIT CLP1P"/>
    <property type="match status" value="1"/>
</dbReference>
<dbReference type="AlphaFoldDB" id="A0A0N4VB15"/>
<proteinExistence type="inferred from homology"/>
<accession>A0A0N4VB15</accession>
<name>A0A0N4VB15_ENTVE</name>
<dbReference type="GO" id="GO:0051731">
    <property type="term" value="F:polynucleotide 5'-hydroxyl-kinase activity"/>
    <property type="evidence" value="ECO:0007669"/>
    <property type="project" value="InterPro"/>
</dbReference>
<evidence type="ECO:0000313" key="13">
    <source>
        <dbReference type="Proteomes" id="UP000274131"/>
    </source>
</evidence>
<dbReference type="GO" id="GO:0005730">
    <property type="term" value="C:nucleolus"/>
    <property type="evidence" value="ECO:0007669"/>
    <property type="project" value="UniProtKB-SubCell"/>
</dbReference>
<dbReference type="OrthoDB" id="2405412at2759"/>
<protein>
    <submittedName>
        <fullName evidence="14">CLP1_P domain-containing protein</fullName>
    </submittedName>
</protein>
<dbReference type="EMBL" id="UXUI01008816">
    <property type="protein sequence ID" value="VDD92444.1"/>
    <property type="molecule type" value="Genomic_DNA"/>
</dbReference>
<dbReference type="Gene3D" id="3.40.50.300">
    <property type="entry name" value="P-loop containing nucleotide triphosphate hydrolases"/>
    <property type="match status" value="1"/>
</dbReference>
<evidence type="ECO:0000256" key="6">
    <source>
        <dbReference type="ARBA" id="ARBA00022777"/>
    </source>
</evidence>
<dbReference type="WBParaSite" id="EVEC_0000771101-mRNA-1">
    <property type="protein sequence ID" value="EVEC_0000771101-mRNA-1"/>
    <property type="gene ID" value="EVEC_0000771101"/>
</dbReference>
<feature type="transmembrane region" description="Helical" evidence="9">
    <location>
        <begin position="19"/>
        <end position="35"/>
    </location>
</feature>
<dbReference type="GO" id="GO:0000448">
    <property type="term" value="P:cleavage in ITS2 between 5.8S rRNA and LSU-rRNA of tricistronic rRNA transcript (SSU-rRNA, 5.8S rRNA, LSU-rRNA)"/>
    <property type="evidence" value="ECO:0007669"/>
    <property type="project" value="TreeGrafter"/>
</dbReference>
<dbReference type="Proteomes" id="UP000274131">
    <property type="component" value="Unassembled WGS sequence"/>
</dbReference>
<dbReference type="STRING" id="51028.A0A0N4VB15"/>
<keyword evidence="4" id="KW-0808">Transferase</keyword>
<dbReference type="GO" id="GO:0005524">
    <property type="term" value="F:ATP binding"/>
    <property type="evidence" value="ECO:0007669"/>
    <property type="project" value="UniProtKB-KW"/>
</dbReference>
<keyword evidence="9" id="KW-0472">Membrane</keyword>